<dbReference type="CDD" id="cd01094">
    <property type="entry name" value="Alkanesulfonate_monoxygenase"/>
    <property type="match status" value="1"/>
</dbReference>
<keyword evidence="1" id="KW-0285">Flavoprotein</keyword>
<keyword evidence="2" id="KW-0288">FMN</keyword>
<dbReference type="PANTHER" id="PTHR42847">
    <property type="entry name" value="ALKANESULFONATE MONOOXYGENASE"/>
    <property type="match status" value="1"/>
</dbReference>
<dbReference type="GO" id="GO:0052614">
    <property type="term" value="F:uracil oxygenase activity"/>
    <property type="evidence" value="ECO:0007669"/>
    <property type="project" value="UniProtKB-EC"/>
</dbReference>
<sequence length="396" mass="43712">MTDTIPARSPATEPDSPLARVLRQPFILGLFLPIQDGGWTPSTLPRTTTWTFDYNARLTQRAEALGFDLVFGLAQWASHGGYGGKTRYREISLDSFMATAALAACTERILLISTLHILYGPWHPVHLAKFGATLDHISKGRWGINVVTGYAEREPLMFGMKKIEHDTRYEMADVFVERLKQLWSLDRNLTVDGPHWAMEDAFVTPKPAYGRPVLVNAAGSRAGIEFAARHSDLVFITSPAGNQLEDALASLPDHIANIRATAAKQGSSLRTMINPMVICRDTEQEAIAYRDAIEAAADVEAVENFAEHGRRGDSHAWRNQRRQHRAIGGNLHLVGSPEQIVDALLKLKAAGIDGVQVTFYDFAPDLEHFAEKVLPLLYEAGLRIPEDRLTATPAAA</sequence>
<dbReference type="RefSeq" id="WP_129241324.1">
    <property type="nucleotide sequence ID" value="NZ_UFQC01000012.1"/>
</dbReference>
<proteinExistence type="predicted"/>
<feature type="domain" description="Luciferase-like" evidence="5">
    <location>
        <begin position="29"/>
        <end position="353"/>
    </location>
</feature>
<protein>
    <submittedName>
        <fullName evidence="6">Pyrimidine monooxygenase RutA</fullName>
        <ecNumber evidence="6">1.14.99.46</ecNumber>
    </submittedName>
</protein>
<dbReference type="Pfam" id="PF00296">
    <property type="entry name" value="Bac_luciferase"/>
    <property type="match status" value="1"/>
</dbReference>
<dbReference type="GO" id="GO:0004497">
    <property type="term" value="F:monooxygenase activity"/>
    <property type="evidence" value="ECO:0007669"/>
    <property type="project" value="UniProtKB-KW"/>
</dbReference>
<dbReference type="PANTHER" id="PTHR42847:SF4">
    <property type="entry name" value="ALKANESULFONATE MONOOXYGENASE-RELATED"/>
    <property type="match status" value="1"/>
</dbReference>
<evidence type="ECO:0000256" key="3">
    <source>
        <dbReference type="ARBA" id="ARBA00023002"/>
    </source>
</evidence>
<dbReference type="InterPro" id="IPR036661">
    <property type="entry name" value="Luciferase-like_sf"/>
</dbReference>
<dbReference type="SUPFAM" id="SSF51679">
    <property type="entry name" value="Bacterial luciferase-like"/>
    <property type="match status" value="1"/>
</dbReference>
<evidence type="ECO:0000259" key="5">
    <source>
        <dbReference type="Pfam" id="PF00296"/>
    </source>
</evidence>
<gene>
    <name evidence="6" type="primary">rutA</name>
    <name evidence="6" type="ORF">AVE30378_02615</name>
</gene>
<evidence type="ECO:0000256" key="4">
    <source>
        <dbReference type="ARBA" id="ARBA00023033"/>
    </source>
</evidence>
<dbReference type="Gene3D" id="3.20.20.30">
    <property type="entry name" value="Luciferase-like domain"/>
    <property type="match status" value="1"/>
</dbReference>
<evidence type="ECO:0000313" key="6">
    <source>
        <dbReference type="EMBL" id="SSW67578.1"/>
    </source>
</evidence>
<dbReference type="InterPro" id="IPR011251">
    <property type="entry name" value="Luciferase-like_dom"/>
</dbReference>
<dbReference type="EMBL" id="UFQC01000012">
    <property type="protein sequence ID" value="SSW67578.1"/>
    <property type="molecule type" value="Genomic_DNA"/>
</dbReference>
<dbReference type="InterPro" id="IPR050172">
    <property type="entry name" value="SsuD_RutA_monooxygenase"/>
</dbReference>
<organism evidence="6 7">
    <name type="scientific">Achromobacter veterisilvae</name>
    <dbReference type="NCBI Taxonomy" id="2069367"/>
    <lineage>
        <taxon>Bacteria</taxon>
        <taxon>Pseudomonadati</taxon>
        <taxon>Pseudomonadota</taxon>
        <taxon>Betaproteobacteria</taxon>
        <taxon>Burkholderiales</taxon>
        <taxon>Alcaligenaceae</taxon>
        <taxon>Achromobacter</taxon>
    </lineage>
</organism>
<dbReference type="OrthoDB" id="7239898at2"/>
<accession>A0A446CID5</accession>
<keyword evidence="3 6" id="KW-0560">Oxidoreductase</keyword>
<evidence type="ECO:0000313" key="7">
    <source>
        <dbReference type="Proteomes" id="UP000289465"/>
    </source>
</evidence>
<dbReference type="AlphaFoldDB" id="A0A446CID5"/>
<keyword evidence="4 6" id="KW-0503">Monooxygenase</keyword>
<name>A0A446CID5_9BURK</name>
<evidence type="ECO:0000256" key="2">
    <source>
        <dbReference type="ARBA" id="ARBA00022643"/>
    </source>
</evidence>
<evidence type="ECO:0000256" key="1">
    <source>
        <dbReference type="ARBA" id="ARBA00022630"/>
    </source>
</evidence>
<reference evidence="6 7" key="1">
    <citation type="submission" date="2018-07" db="EMBL/GenBank/DDBJ databases">
        <authorList>
            <person name="Peeters C."/>
        </authorList>
    </citation>
    <scope>NUCLEOTIDE SEQUENCE [LARGE SCALE GENOMIC DNA]</scope>
    <source>
        <strain evidence="6 7">LMG 30378</strain>
    </source>
</reference>
<dbReference type="EC" id="1.14.99.46" evidence="6"/>
<dbReference type="Proteomes" id="UP000289465">
    <property type="component" value="Unassembled WGS sequence"/>
</dbReference>